<dbReference type="EMBL" id="VDMN01000001">
    <property type="protein sequence ID" value="TNM65065.1"/>
    <property type="molecule type" value="Genomic_DNA"/>
</dbReference>
<accession>A0A5C4XNI0</accession>
<organism evidence="2 3">
    <name type="scientific">Aliirhizobium smilacinae</name>
    <dbReference type="NCBI Taxonomy" id="1395944"/>
    <lineage>
        <taxon>Bacteria</taxon>
        <taxon>Pseudomonadati</taxon>
        <taxon>Pseudomonadota</taxon>
        <taxon>Alphaproteobacteria</taxon>
        <taxon>Hyphomicrobiales</taxon>
        <taxon>Rhizobiaceae</taxon>
        <taxon>Aliirhizobium</taxon>
    </lineage>
</organism>
<keyword evidence="3" id="KW-1185">Reference proteome</keyword>
<dbReference type="AlphaFoldDB" id="A0A5C4XNI0"/>
<evidence type="ECO:0000313" key="2">
    <source>
        <dbReference type="EMBL" id="TNM65065.1"/>
    </source>
</evidence>
<feature type="signal peptide" evidence="1">
    <location>
        <begin position="1"/>
        <end position="20"/>
    </location>
</feature>
<dbReference type="Proteomes" id="UP000311605">
    <property type="component" value="Unassembled WGS sequence"/>
</dbReference>
<gene>
    <name evidence="2" type="ORF">FHP24_01855</name>
</gene>
<reference evidence="2 3" key="1">
    <citation type="submission" date="2019-06" db="EMBL/GenBank/DDBJ databases">
        <title>The draft genome of Rhizobium smilacinae PTYR-5.</title>
        <authorList>
            <person name="Liu L."/>
            <person name="Li L."/>
            <person name="Zhang X."/>
        </authorList>
    </citation>
    <scope>NUCLEOTIDE SEQUENCE [LARGE SCALE GENOMIC DNA]</scope>
    <source>
        <strain evidence="2 3">PTYR-5</strain>
    </source>
</reference>
<protein>
    <submittedName>
        <fullName evidence="2">Esterase family protein</fullName>
    </submittedName>
</protein>
<evidence type="ECO:0000256" key="1">
    <source>
        <dbReference type="SAM" id="SignalP"/>
    </source>
</evidence>
<dbReference type="InterPro" id="IPR000801">
    <property type="entry name" value="Esterase-like"/>
</dbReference>
<keyword evidence="1" id="KW-0732">Signal</keyword>
<dbReference type="Pfam" id="PF00756">
    <property type="entry name" value="Esterase"/>
    <property type="match status" value="1"/>
</dbReference>
<dbReference type="SUPFAM" id="SSF53474">
    <property type="entry name" value="alpha/beta-Hydrolases"/>
    <property type="match status" value="1"/>
</dbReference>
<dbReference type="Gene3D" id="3.40.50.1820">
    <property type="entry name" value="alpha/beta hydrolase"/>
    <property type="match status" value="1"/>
</dbReference>
<evidence type="ECO:0000313" key="3">
    <source>
        <dbReference type="Proteomes" id="UP000311605"/>
    </source>
</evidence>
<dbReference type="InterPro" id="IPR029058">
    <property type="entry name" value="AB_hydrolase_fold"/>
</dbReference>
<dbReference type="GO" id="GO:0016747">
    <property type="term" value="F:acyltransferase activity, transferring groups other than amino-acyl groups"/>
    <property type="evidence" value="ECO:0007669"/>
    <property type="project" value="TreeGrafter"/>
</dbReference>
<proteinExistence type="predicted"/>
<dbReference type="OrthoDB" id="9764953at2"/>
<dbReference type="InterPro" id="IPR050583">
    <property type="entry name" value="Mycobacterial_A85_antigen"/>
</dbReference>
<dbReference type="RefSeq" id="WP_139672075.1">
    <property type="nucleotide sequence ID" value="NZ_VDMN01000001.1"/>
</dbReference>
<feature type="chain" id="PRO_5022909522" evidence="1">
    <location>
        <begin position="21"/>
        <end position="299"/>
    </location>
</feature>
<dbReference type="PANTHER" id="PTHR48098">
    <property type="entry name" value="ENTEROCHELIN ESTERASE-RELATED"/>
    <property type="match status" value="1"/>
</dbReference>
<comment type="caution">
    <text evidence="2">The sequence shown here is derived from an EMBL/GenBank/DDBJ whole genome shotgun (WGS) entry which is preliminary data.</text>
</comment>
<dbReference type="PANTHER" id="PTHR48098:SF1">
    <property type="entry name" value="DIACYLGLYCEROL ACYLTRANSFERASE_MYCOLYLTRANSFERASE AG85A"/>
    <property type="match status" value="1"/>
</dbReference>
<sequence length="299" mass="33837">MVRKMLFLLVVLFTGTAAHAEGTVKEGQFMASRILGKNVEFTLYLPPGYGRDERRYPVIYLMHGGGDGQNQDWYRFGNANLVFDRLIESGEVPPFIAVTPEGRRDDDNKFNTYYMNDADGQYLWQDMFVKEFIPHVEKSFPVLPGKKSRGILGLSMGGYAAIAFSMKYPDLFAGAAALSAAFRTDQQIVDMDQAGYDRRYGKAWGVGLTGRDRLNQPYYANSVLDLVDKTPAEDIKKTELYIDCGSYDDFFVGNAELTLKLQKLKVPHHFMAREGGHDWTYWRTGLPQATAFLGKVFHQ</sequence>
<name>A0A5C4XNI0_9HYPH</name>